<keyword evidence="1" id="KW-1133">Transmembrane helix</keyword>
<gene>
    <name evidence="3" type="ORF">DWV06_09170</name>
</gene>
<dbReference type="SUPFAM" id="SSF52218">
    <property type="entry name" value="Flavoproteins"/>
    <property type="match status" value="1"/>
</dbReference>
<dbReference type="PROSITE" id="PS50902">
    <property type="entry name" value="FLAVODOXIN_LIKE"/>
    <property type="match status" value="1"/>
</dbReference>
<dbReference type="Gene3D" id="3.40.50.360">
    <property type="match status" value="1"/>
</dbReference>
<keyword evidence="4" id="KW-1185">Reference proteome</keyword>
<evidence type="ECO:0000313" key="4">
    <source>
        <dbReference type="Proteomes" id="UP000255036"/>
    </source>
</evidence>
<organism evidence="3 4">
    <name type="scientific">Anaerosacchariphilus polymeriproducens</name>
    <dbReference type="NCBI Taxonomy" id="1812858"/>
    <lineage>
        <taxon>Bacteria</taxon>
        <taxon>Bacillati</taxon>
        <taxon>Bacillota</taxon>
        <taxon>Clostridia</taxon>
        <taxon>Lachnospirales</taxon>
        <taxon>Lachnospiraceae</taxon>
        <taxon>Anaerosacchariphilus</taxon>
    </lineage>
</organism>
<dbReference type="InterPro" id="IPR029039">
    <property type="entry name" value="Flavoprotein-like_sf"/>
</dbReference>
<feature type="domain" description="Flavodoxin-like" evidence="2">
    <location>
        <begin position="53"/>
        <end position="178"/>
    </location>
</feature>
<sequence length="178" mass="19635">MNIKKIVIRTIGILFLLVVVAVASMAVLFLGVNSKEQKNQENVLEGVGSDKALLLYQDSRGGLTGKAAKNAAESLHKKGYTVVMNHPRADLTYHLDEYNLVIFMTPVYAGKVSEPLKQYADSQDFAGKKVCIIVTGNSEEDKGEVDEMKKHVKNADCLYGKKVNSEKIDNVLGEFLEQ</sequence>
<dbReference type="InterPro" id="IPR008254">
    <property type="entry name" value="Flavodoxin/NO_synth"/>
</dbReference>
<dbReference type="Proteomes" id="UP000255036">
    <property type="component" value="Unassembled WGS sequence"/>
</dbReference>
<name>A0A371AVC0_9FIRM</name>
<dbReference type="Pfam" id="PF12724">
    <property type="entry name" value="Flavodoxin_5"/>
    <property type="match status" value="1"/>
</dbReference>
<evidence type="ECO:0000256" key="1">
    <source>
        <dbReference type="SAM" id="Phobius"/>
    </source>
</evidence>
<feature type="transmembrane region" description="Helical" evidence="1">
    <location>
        <begin position="12"/>
        <end position="32"/>
    </location>
</feature>
<proteinExistence type="predicted"/>
<protein>
    <recommendedName>
        <fullName evidence="2">Flavodoxin-like domain-containing protein</fullName>
    </recommendedName>
</protein>
<comment type="caution">
    <text evidence="3">The sequence shown here is derived from an EMBL/GenBank/DDBJ whole genome shotgun (WGS) entry which is preliminary data.</text>
</comment>
<accession>A0A371AVC0</accession>
<keyword evidence="1" id="KW-0472">Membrane</keyword>
<evidence type="ECO:0000313" key="3">
    <source>
        <dbReference type="EMBL" id="RDU23517.1"/>
    </source>
</evidence>
<dbReference type="RefSeq" id="WP_115481883.1">
    <property type="nucleotide sequence ID" value="NZ_QRCT01000024.1"/>
</dbReference>
<dbReference type="EMBL" id="QRCT01000024">
    <property type="protein sequence ID" value="RDU23517.1"/>
    <property type="molecule type" value="Genomic_DNA"/>
</dbReference>
<dbReference type="GO" id="GO:0010181">
    <property type="term" value="F:FMN binding"/>
    <property type="evidence" value="ECO:0007669"/>
    <property type="project" value="InterPro"/>
</dbReference>
<reference evidence="3 4" key="1">
    <citation type="submission" date="2018-07" db="EMBL/GenBank/DDBJ databases">
        <title>Anaerosacharophilus polymeroproducens gen. nov. sp. nov., an anaerobic bacterium isolated from salt field.</title>
        <authorList>
            <person name="Kim W."/>
            <person name="Yang S.-H."/>
            <person name="Oh J."/>
            <person name="Lee J.-H."/>
            <person name="Kwon K.K."/>
        </authorList>
    </citation>
    <scope>NUCLEOTIDE SEQUENCE [LARGE SCALE GENOMIC DNA]</scope>
    <source>
        <strain evidence="3 4">MCWD5</strain>
    </source>
</reference>
<dbReference type="AlphaFoldDB" id="A0A371AVC0"/>
<evidence type="ECO:0000259" key="2">
    <source>
        <dbReference type="PROSITE" id="PS50902"/>
    </source>
</evidence>
<dbReference type="GO" id="GO:0016651">
    <property type="term" value="F:oxidoreductase activity, acting on NAD(P)H"/>
    <property type="evidence" value="ECO:0007669"/>
    <property type="project" value="UniProtKB-ARBA"/>
</dbReference>
<dbReference type="InterPro" id="IPR026816">
    <property type="entry name" value="Flavodoxin_dom"/>
</dbReference>
<dbReference type="OrthoDB" id="1907521at2"/>
<keyword evidence="1" id="KW-0812">Transmembrane</keyword>